<evidence type="ECO:0000313" key="4">
    <source>
        <dbReference type="Proteomes" id="UP000256328"/>
    </source>
</evidence>
<evidence type="ECO:0000313" key="3">
    <source>
        <dbReference type="EMBL" id="RDW80721.1"/>
    </source>
</evidence>
<evidence type="ECO:0000259" key="2">
    <source>
        <dbReference type="PROSITE" id="PS50097"/>
    </source>
</evidence>
<dbReference type="OrthoDB" id="2129688at2759"/>
<dbReference type="Proteomes" id="UP000256328">
    <property type="component" value="Unassembled WGS sequence"/>
</dbReference>
<dbReference type="InterPro" id="IPR011333">
    <property type="entry name" value="SKP1/BTB/POZ_sf"/>
</dbReference>
<dbReference type="SMART" id="SM00225">
    <property type="entry name" value="BTB"/>
    <property type="match status" value="1"/>
</dbReference>
<dbReference type="SUPFAM" id="SSF54695">
    <property type="entry name" value="POZ domain"/>
    <property type="match status" value="1"/>
</dbReference>
<feature type="domain" description="BTB" evidence="2">
    <location>
        <begin position="31"/>
        <end position="134"/>
    </location>
</feature>
<dbReference type="AlphaFoldDB" id="A0A3D8S3Q2"/>
<dbReference type="EMBL" id="PDLN01000007">
    <property type="protein sequence ID" value="RDW80721.1"/>
    <property type="molecule type" value="Genomic_DNA"/>
</dbReference>
<feature type="compositionally biased region" description="Basic and acidic residues" evidence="1">
    <location>
        <begin position="9"/>
        <end position="18"/>
    </location>
</feature>
<gene>
    <name evidence="3" type="ORF">BP5796_05419</name>
</gene>
<dbReference type="Gene3D" id="3.30.710.10">
    <property type="entry name" value="Potassium Channel Kv1.1, Chain A"/>
    <property type="match status" value="1"/>
</dbReference>
<protein>
    <recommendedName>
        <fullName evidence="2">BTB domain-containing protein</fullName>
    </recommendedName>
</protein>
<accession>A0A3D8S3Q2</accession>
<dbReference type="Pfam" id="PF00651">
    <property type="entry name" value="BTB"/>
    <property type="match status" value="1"/>
</dbReference>
<proteinExistence type="predicted"/>
<feature type="region of interest" description="Disordered" evidence="1">
    <location>
        <begin position="1"/>
        <end position="21"/>
    </location>
</feature>
<dbReference type="InterPro" id="IPR000210">
    <property type="entry name" value="BTB/POZ_dom"/>
</dbReference>
<dbReference type="PROSITE" id="PS50097">
    <property type="entry name" value="BTB"/>
    <property type="match status" value="1"/>
</dbReference>
<organism evidence="3 4">
    <name type="scientific">Coleophoma crateriformis</name>
    <dbReference type="NCBI Taxonomy" id="565419"/>
    <lineage>
        <taxon>Eukaryota</taxon>
        <taxon>Fungi</taxon>
        <taxon>Dikarya</taxon>
        <taxon>Ascomycota</taxon>
        <taxon>Pezizomycotina</taxon>
        <taxon>Leotiomycetes</taxon>
        <taxon>Helotiales</taxon>
        <taxon>Dermateaceae</taxon>
        <taxon>Coleophoma</taxon>
    </lineage>
</organism>
<comment type="caution">
    <text evidence="3">The sequence shown here is derived from an EMBL/GenBank/DDBJ whole genome shotgun (WGS) entry which is preliminary data.</text>
</comment>
<evidence type="ECO:0000256" key="1">
    <source>
        <dbReference type="SAM" id="MobiDB-lite"/>
    </source>
</evidence>
<reference evidence="3 4" key="1">
    <citation type="journal article" date="2018" name="IMA Fungus">
        <title>IMA Genome-F 9: Draft genome sequence of Annulohypoxylon stygium, Aspergillus mulundensis, Berkeleyomyces basicola (syn. Thielaviopsis basicola), Ceratocystis smalleyi, two Cercospora beticola strains, Coleophoma cylindrospora, Fusarium fracticaudum, Phialophora cf. hyalina, and Morchella septimelata.</title>
        <authorList>
            <person name="Wingfield B.D."/>
            <person name="Bills G.F."/>
            <person name="Dong Y."/>
            <person name="Huang W."/>
            <person name="Nel W.J."/>
            <person name="Swalarsk-Parry B.S."/>
            <person name="Vaghefi N."/>
            <person name="Wilken P.M."/>
            <person name="An Z."/>
            <person name="de Beer Z.W."/>
            <person name="De Vos L."/>
            <person name="Chen L."/>
            <person name="Duong T.A."/>
            <person name="Gao Y."/>
            <person name="Hammerbacher A."/>
            <person name="Kikkert J.R."/>
            <person name="Li Y."/>
            <person name="Li H."/>
            <person name="Li K."/>
            <person name="Li Q."/>
            <person name="Liu X."/>
            <person name="Ma X."/>
            <person name="Naidoo K."/>
            <person name="Pethybridge S.J."/>
            <person name="Sun J."/>
            <person name="Steenkamp E.T."/>
            <person name="van der Nest M.A."/>
            <person name="van Wyk S."/>
            <person name="Wingfield M.J."/>
            <person name="Xiong C."/>
            <person name="Yue Q."/>
            <person name="Zhang X."/>
        </authorList>
    </citation>
    <scope>NUCLEOTIDE SEQUENCE [LARGE SCALE GENOMIC DNA]</scope>
    <source>
        <strain evidence="3 4">BP5796</strain>
    </source>
</reference>
<keyword evidence="4" id="KW-1185">Reference proteome</keyword>
<sequence length="363" mass="41365">MAGQKRRRADSTVEDDTRPPPQVFRSPGLVCDTRLTVCEQEFHVHSVILKLYSNYFRKFLDCPERHPPAVAPTGSAFKYDYVAVVDEDNIWGLEPVASAQADKLLECLPENDLDLPAFRKLLCAMYHRPYRLESFQMLEVLVDLADFYCALPIVSATLTAALLGTPIFQSPDVNMTGSYNVWEIQGPVMLVLAKKLRHSLLFREAFVHVISNWQGNVHGEHYVYDKESNATSPFPDDKELLRLVYQGYSQVCSKLLKVNQHLFKMIVEDDTFETIIRDMGEDIRSDTNPTTEASYFRCLMDNLKALESDSDYAPLRKALDDLLQKNLLLDRSSFGAGQGPYEGFLCAEISDEEMPWDPSEIDW</sequence>
<name>A0A3D8S3Q2_9HELO</name>
<dbReference type="CDD" id="cd18186">
    <property type="entry name" value="BTB_POZ_ZBTB_KLHL-like"/>
    <property type="match status" value="1"/>
</dbReference>